<dbReference type="Gene3D" id="3.20.20.80">
    <property type="entry name" value="Glycosidases"/>
    <property type="match status" value="1"/>
</dbReference>
<dbReference type="Gene3D" id="2.60.40.10">
    <property type="entry name" value="Immunoglobulins"/>
    <property type="match status" value="1"/>
</dbReference>
<evidence type="ECO:0000256" key="8">
    <source>
        <dbReference type="ARBA" id="ARBA00023277"/>
    </source>
</evidence>
<dbReference type="InterPro" id="IPR004193">
    <property type="entry name" value="Glyco_hydro_13_N"/>
</dbReference>
<dbReference type="RefSeq" id="WP_213672058.1">
    <property type="nucleotide sequence ID" value="NZ_JAHCDA010000004.1"/>
</dbReference>
<comment type="caution">
    <text evidence="16">The sequence shown here is derived from an EMBL/GenBank/DDBJ whole genome shotgun (WGS) entry which is preliminary data.</text>
</comment>
<evidence type="ECO:0000256" key="1">
    <source>
        <dbReference type="ARBA" id="ARBA00004496"/>
    </source>
</evidence>
<dbReference type="EMBL" id="JAHCDA010000004">
    <property type="protein sequence ID" value="MBS7813373.1"/>
    <property type="molecule type" value="Genomic_DNA"/>
</dbReference>
<dbReference type="InterPro" id="IPR017853">
    <property type="entry name" value="GH"/>
</dbReference>
<proteinExistence type="inferred from homology"/>
<dbReference type="SMART" id="SM00642">
    <property type="entry name" value="Aamy"/>
    <property type="match status" value="1"/>
</dbReference>
<dbReference type="PANTHER" id="PTHR43651">
    <property type="entry name" value="1,4-ALPHA-GLUCAN-BRANCHING ENZYME"/>
    <property type="match status" value="1"/>
</dbReference>
<dbReference type="PIRSF" id="PIRSF006337">
    <property type="entry name" value="Trehalose_TreZ"/>
    <property type="match status" value="1"/>
</dbReference>
<evidence type="ECO:0000256" key="5">
    <source>
        <dbReference type="ARBA" id="ARBA00015938"/>
    </source>
</evidence>
<dbReference type="EC" id="3.2.1.141" evidence="4 13"/>
<evidence type="ECO:0000256" key="11">
    <source>
        <dbReference type="ARBA" id="ARBA00033284"/>
    </source>
</evidence>
<evidence type="ECO:0000259" key="15">
    <source>
        <dbReference type="SMART" id="SM00642"/>
    </source>
</evidence>
<dbReference type="SUPFAM" id="SSF81296">
    <property type="entry name" value="E set domains"/>
    <property type="match status" value="1"/>
</dbReference>
<dbReference type="NCBIfam" id="TIGR02402">
    <property type="entry name" value="trehalose_TreZ"/>
    <property type="match status" value="1"/>
</dbReference>
<reference evidence="16 17" key="1">
    <citation type="submission" date="2021-05" db="EMBL/GenBank/DDBJ databases">
        <title>Roseococcus sp. XZZS9, whole genome shotgun sequencing project.</title>
        <authorList>
            <person name="Zhao G."/>
            <person name="Shen L."/>
        </authorList>
    </citation>
    <scope>NUCLEOTIDE SEQUENCE [LARGE SCALE GENOMIC DNA]</scope>
    <source>
        <strain evidence="16 17">XZZS9</strain>
    </source>
</reference>
<dbReference type="CDD" id="cd02853">
    <property type="entry name" value="E_set_MTHase_like_N"/>
    <property type="match status" value="1"/>
</dbReference>
<gene>
    <name evidence="16" type="primary">treZ</name>
    <name evidence="16" type="ORF">KHU32_20695</name>
</gene>
<evidence type="ECO:0000256" key="14">
    <source>
        <dbReference type="PIRNR" id="PIRNR006337"/>
    </source>
</evidence>
<evidence type="ECO:0000256" key="10">
    <source>
        <dbReference type="ARBA" id="ARBA00032057"/>
    </source>
</evidence>
<dbReference type="Gene3D" id="1.10.10.760">
    <property type="entry name" value="E-set domains of sugar-utilizing enzymes"/>
    <property type="match status" value="1"/>
</dbReference>
<dbReference type="Pfam" id="PF02922">
    <property type="entry name" value="CBM_48"/>
    <property type="match status" value="1"/>
</dbReference>
<evidence type="ECO:0000256" key="4">
    <source>
        <dbReference type="ARBA" id="ARBA00012268"/>
    </source>
</evidence>
<comment type="pathway">
    <text evidence="2 14">Glycan biosynthesis; trehalose biosynthesis.</text>
</comment>
<accession>A0ABS5QIP5</accession>
<dbReference type="InterPro" id="IPR044901">
    <property type="entry name" value="Trehalose_TreZ_E-set_sf"/>
</dbReference>
<evidence type="ECO:0000256" key="6">
    <source>
        <dbReference type="ARBA" id="ARBA00022490"/>
    </source>
</evidence>
<comment type="similarity">
    <text evidence="3 14">Belongs to the glycosyl hydrolase 13 family.</text>
</comment>
<evidence type="ECO:0000256" key="13">
    <source>
        <dbReference type="NCBIfam" id="TIGR02402"/>
    </source>
</evidence>
<dbReference type="InterPro" id="IPR013783">
    <property type="entry name" value="Ig-like_fold"/>
</dbReference>
<dbReference type="Proteomes" id="UP000766336">
    <property type="component" value="Unassembled WGS sequence"/>
</dbReference>
<feature type="domain" description="Glycosyl hydrolase family 13 catalytic" evidence="15">
    <location>
        <begin position="104"/>
        <end position="450"/>
    </location>
</feature>
<keyword evidence="6" id="KW-0963">Cytoplasm</keyword>
<dbReference type="PANTHER" id="PTHR43651:SF11">
    <property type="entry name" value="MALTO-OLIGOSYLTREHALOSE TREHALOHYDROLASE"/>
    <property type="match status" value="1"/>
</dbReference>
<dbReference type="InterPro" id="IPR014756">
    <property type="entry name" value="Ig_E-set"/>
</dbReference>
<evidence type="ECO:0000256" key="2">
    <source>
        <dbReference type="ARBA" id="ARBA00005199"/>
    </source>
</evidence>
<dbReference type="CDD" id="cd11325">
    <property type="entry name" value="AmyAc_GTHase"/>
    <property type="match status" value="1"/>
</dbReference>
<keyword evidence="7 14" id="KW-0378">Hydrolase</keyword>
<protein>
    <recommendedName>
        <fullName evidence="5 13">Malto-oligosyltrehalose trehalohydrolase</fullName>
        <shortName evidence="14">MTHase</shortName>
        <ecNumber evidence="4 13">3.2.1.141</ecNumber>
    </recommendedName>
    <alternativeName>
        <fullName evidence="11 14">4-alpha-D-((1-&gt;4)-alpha-D-glucano)trehalose trehalohydrolase</fullName>
    </alternativeName>
    <alternativeName>
        <fullName evidence="10 14">Maltooligosyl trehalose trehalohydrolase</fullName>
    </alternativeName>
</protein>
<keyword evidence="8" id="KW-0119">Carbohydrate metabolism</keyword>
<evidence type="ECO:0000256" key="7">
    <source>
        <dbReference type="ARBA" id="ARBA00022801"/>
    </source>
</evidence>
<evidence type="ECO:0000256" key="3">
    <source>
        <dbReference type="ARBA" id="ARBA00008061"/>
    </source>
</evidence>
<dbReference type="InterPro" id="IPR012768">
    <property type="entry name" value="Trehalose_TreZ"/>
</dbReference>
<evidence type="ECO:0000256" key="12">
    <source>
        <dbReference type="ARBA" id="ARBA00034013"/>
    </source>
</evidence>
<comment type="subcellular location">
    <subcellularLocation>
        <location evidence="1">Cytoplasm</location>
    </subcellularLocation>
</comment>
<dbReference type="Pfam" id="PF00128">
    <property type="entry name" value="Alpha-amylase"/>
    <property type="match status" value="1"/>
</dbReference>
<evidence type="ECO:0000313" key="17">
    <source>
        <dbReference type="Proteomes" id="UP000766336"/>
    </source>
</evidence>
<evidence type="ECO:0000313" key="16">
    <source>
        <dbReference type="EMBL" id="MBS7813373.1"/>
    </source>
</evidence>
<evidence type="ECO:0000256" key="9">
    <source>
        <dbReference type="ARBA" id="ARBA00023295"/>
    </source>
</evidence>
<name>A0ABS5QIP5_9PROT</name>
<dbReference type="InterPro" id="IPR006047">
    <property type="entry name" value="GH13_cat_dom"/>
</dbReference>
<comment type="catalytic activity">
    <reaction evidence="12 14">
        <text>hydrolysis of (1-&gt;4)-alpha-D-glucosidic linkage in 4-alpha-D-[(1-&gt;4)-alpha-D-glucanosyl]n trehalose to yield trehalose and (1-&gt;4)-alpha-D-glucan.</text>
        <dbReference type="EC" id="3.2.1.141"/>
    </reaction>
</comment>
<organism evidence="16 17">
    <name type="scientific">Roseococcus pinisoli</name>
    <dbReference type="NCBI Taxonomy" id="2835040"/>
    <lineage>
        <taxon>Bacteria</taxon>
        <taxon>Pseudomonadati</taxon>
        <taxon>Pseudomonadota</taxon>
        <taxon>Alphaproteobacteria</taxon>
        <taxon>Acetobacterales</taxon>
        <taxon>Roseomonadaceae</taxon>
        <taxon>Roseococcus</taxon>
    </lineage>
</organism>
<keyword evidence="9 14" id="KW-0326">Glycosidase</keyword>
<keyword evidence="17" id="KW-1185">Reference proteome</keyword>
<dbReference type="SUPFAM" id="SSF51445">
    <property type="entry name" value="(Trans)glycosidases"/>
    <property type="match status" value="1"/>
</dbReference>
<sequence length="581" mass="64087">MTARFGPLLQPEGTLFRLWAPDAEGVSLVLPDGEPMAMAEARDGFFELLIPGARAGQRYRFLVGGQPVPDPASRLQKGDVSGWSVVRGGLPPMRQAAPPRPWHEVVLAELHVGTATAEGSFEALIAKLDHFVACGITAIELMPVADFPGRRNWGYDGVLPFAPEEAYGSPAALRVLVDEAHARGLGVMLDVVYNHFGPEGNFLELYARRFFTEAHRTPWGAAIDLEQPLVRRFFVENALMWLTEYDFDGLRFDAVHAFAPPGGDLLLAEIAEACRAVKPEAWLVLENDHNAARWLERDASGRPRFYTAQWNDDAHHALHVTATGEDSGYYADYAEDALAALGRTLAEGFFHQGDASAHRGGQLRGEVSAHLPPDAFVDFAQNHDQIGNRPHGDRLVGSLAPERLAFLRFLLLMNPAVPLIFQGEEAGLDTPFPFFCDFSGDLAEAVRKGRAEEFSHFFAKASDLPDPLDRGAMELAKLPWDRMTPEALAPFQALTAQRRKMVWPLLASGYRDAELRREVSVLLWRWRFEAGVLCLLANPGTVPSEMAIQPRQDGASIGEVVFDGTHTRLGPWSACAWVERA</sequence>